<dbReference type="PATRIC" id="fig|33050.5.peg.3673"/>
<dbReference type="InterPro" id="IPR029058">
    <property type="entry name" value="AB_hydrolase_fold"/>
</dbReference>
<dbReference type="AlphaFoldDB" id="A0A0N9UF98"/>
<dbReference type="SUPFAM" id="SSF50993">
    <property type="entry name" value="Peptidase/esterase 'gauge' domain"/>
    <property type="match status" value="1"/>
</dbReference>
<feature type="signal peptide" evidence="1">
    <location>
        <begin position="1"/>
        <end position="24"/>
    </location>
</feature>
<protein>
    <recommendedName>
        <fullName evidence="2">Peptidase S9A N-terminal domain-containing protein</fullName>
    </recommendedName>
</protein>
<evidence type="ECO:0000259" key="2">
    <source>
        <dbReference type="Pfam" id="PF02897"/>
    </source>
</evidence>
<dbReference type="GO" id="GO:0004252">
    <property type="term" value="F:serine-type endopeptidase activity"/>
    <property type="evidence" value="ECO:0007669"/>
    <property type="project" value="InterPro"/>
</dbReference>
<evidence type="ECO:0000313" key="3">
    <source>
        <dbReference type="EMBL" id="ALH82128.1"/>
    </source>
</evidence>
<dbReference type="EMBL" id="CP012700">
    <property type="protein sequence ID" value="ALH82128.1"/>
    <property type="molecule type" value="Genomic_DNA"/>
</dbReference>
<dbReference type="Gene3D" id="3.40.50.1820">
    <property type="entry name" value="alpha/beta hydrolase"/>
    <property type="match status" value="1"/>
</dbReference>
<reference evidence="3 4" key="1">
    <citation type="journal article" date="2015" name="Genome Announc.">
        <title>Complete Genome Sequence of Polypropylene Glycol- and Polyethylene Glycol-Degrading Sphingopyxis macrogoltabida Strain EY-1.</title>
        <authorList>
            <person name="Ohtsubo Y."/>
            <person name="Nagata Y."/>
            <person name="Numata M."/>
            <person name="Tsuchikane K."/>
            <person name="Hosoyama A."/>
            <person name="Yamazoe A."/>
            <person name="Tsuda M."/>
            <person name="Fujita N."/>
            <person name="Kawai F."/>
        </authorList>
    </citation>
    <scope>NUCLEOTIDE SEQUENCE [LARGE SCALE GENOMIC DNA]</scope>
    <source>
        <strain evidence="3 4">EY-1</strain>
    </source>
</reference>
<proteinExistence type="predicted"/>
<dbReference type="GO" id="GO:0070012">
    <property type="term" value="F:oligopeptidase activity"/>
    <property type="evidence" value="ECO:0007669"/>
    <property type="project" value="TreeGrafter"/>
</dbReference>
<accession>A0A0N9UF98</accession>
<evidence type="ECO:0000313" key="4">
    <source>
        <dbReference type="Proteomes" id="UP000058074"/>
    </source>
</evidence>
<dbReference type="InterPro" id="IPR023302">
    <property type="entry name" value="Pept_S9A_N"/>
</dbReference>
<keyword evidence="1" id="KW-0732">Signal</keyword>
<dbReference type="Proteomes" id="UP000058074">
    <property type="component" value="Chromosome"/>
</dbReference>
<organism evidence="3 4">
    <name type="scientific">Sphingopyxis macrogoltabida</name>
    <name type="common">Sphingomonas macrogoltabidus</name>
    <dbReference type="NCBI Taxonomy" id="33050"/>
    <lineage>
        <taxon>Bacteria</taxon>
        <taxon>Pseudomonadati</taxon>
        <taxon>Pseudomonadota</taxon>
        <taxon>Alphaproteobacteria</taxon>
        <taxon>Sphingomonadales</taxon>
        <taxon>Sphingomonadaceae</taxon>
        <taxon>Sphingopyxis</taxon>
    </lineage>
</organism>
<gene>
    <name evidence="3" type="ORF">AN936_17720</name>
</gene>
<dbReference type="KEGG" id="smag:AN936_17720"/>
<feature type="domain" description="Peptidase S9A N-terminal" evidence="2">
    <location>
        <begin position="40"/>
        <end position="94"/>
    </location>
</feature>
<dbReference type="InterPro" id="IPR051167">
    <property type="entry name" value="Prolyl_oligopep/macrocyclase"/>
</dbReference>
<sequence>MRGHFLFAMSVSGLMLMTPPAARAAPETAATAAAAPIAYPQTRRDNVVEDHFGQKVADPYRWLENDVCEDRQVAAWVEAQNKVTSAAIRDCRIRRYSMSATA</sequence>
<dbReference type="PANTHER" id="PTHR42881:SF2">
    <property type="entry name" value="PROLYL ENDOPEPTIDASE"/>
    <property type="match status" value="1"/>
</dbReference>
<feature type="chain" id="PRO_5006038916" description="Peptidase S9A N-terminal domain-containing protein" evidence="1">
    <location>
        <begin position="25"/>
        <end position="102"/>
    </location>
</feature>
<evidence type="ECO:0000256" key="1">
    <source>
        <dbReference type="SAM" id="SignalP"/>
    </source>
</evidence>
<dbReference type="PANTHER" id="PTHR42881">
    <property type="entry name" value="PROLYL ENDOPEPTIDASE"/>
    <property type="match status" value="1"/>
</dbReference>
<dbReference type="Pfam" id="PF02897">
    <property type="entry name" value="Peptidase_S9_N"/>
    <property type="match status" value="1"/>
</dbReference>
<dbReference type="GO" id="GO:0005829">
    <property type="term" value="C:cytosol"/>
    <property type="evidence" value="ECO:0007669"/>
    <property type="project" value="TreeGrafter"/>
</dbReference>
<name>A0A0N9UF98_SPHMC</name>